<evidence type="ECO:0000259" key="3">
    <source>
        <dbReference type="PROSITE" id="PS51208"/>
    </source>
</evidence>
<gene>
    <name evidence="4" type="ORF">HNP52_000412</name>
</gene>
<dbReference type="SMART" id="SM00869">
    <property type="entry name" value="Autotransporter"/>
    <property type="match status" value="1"/>
</dbReference>
<name>A0A7W7NR41_9SPHN</name>
<dbReference type="InterPro" id="IPR013425">
    <property type="entry name" value="Autotrns_rpt"/>
</dbReference>
<dbReference type="InterPro" id="IPR051551">
    <property type="entry name" value="Autotransporter_adhesion"/>
</dbReference>
<evidence type="ECO:0000313" key="4">
    <source>
        <dbReference type="EMBL" id="MBB4837361.1"/>
    </source>
</evidence>
<evidence type="ECO:0000256" key="1">
    <source>
        <dbReference type="ARBA" id="ARBA00022729"/>
    </source>
</evidence>
<protein>
    <submittedName>
        <fullName evidence="4">Autotransporter-associated beta strand protein</fullName>
    </submittedName>
</protein>
<dbReference type="SUPFAM" id="SSF103515">
    <property type="entry name" value="Autotransporter"/>
    <property type="match status" value="1"/>
</dbReference>
<dbReference type="PANTHER" id="PTHR35037">
    <property type="entry name" value="C-TERMINAL REGION OF AIDA-LIKE PROTEIN"/>
    <property type="match status" value="1"/>
</dbReference>
<dbReference type="InterPro" id="IPR011050">
    <property type="entry name" value="Pectin_lyase_fold/virulence"/>
</dbReference>
<dbReference type="NCBIfam" id="TIGR02601">
    <property type="entry name" value="autotrns_rpt"/>
    <property type="match status" value="7"/>
</dbReference>
<feature type="chain" id="PRO_5031558032" evidence="2">
    <location>
        <begin position="30"/>
        <end position="2026"/>
    </location>
</feature>
<feature type="domain" description="Autotransporter" evidence="3">
    <location>
        <begin position="1754"/>
        <end position="2026"/>
    </location>
</feature>
<dbReference type="PROSITE" id="PS51208">
    <property type="entry name" value="AUTOTRANSPORTER"/>
    <property type="match status" value="1"/>
</dbReference>
<dbReference type="Gene3D" id="2.160.20.20">
    <property type="match status" value="1"/>
</dbReference>
<dbReference type="EMBL" id="JACHLN010000001">
    <property type="protein sequence ID" value="MBB4837361.1"/>
    <property type="molecule type" value="Genomic_DNA"/>
</dbReference>
<feature type="signal peptide" evidence="2">
    <location>
        <begin position="1"/>
        <end position="29"/>
    </location>
</feature>
<organism evidence="4 5">
    <name type="scientific">Sphingomonas kyeonggiensis</name>
    <dbReference type="NCBI Taxonomy" id="1268553"/>
    <lineage>
        <taxon>Bacteria</taxon>
        <taxon>Pseudomonadati</taxon>
        <taxon>Pseudomonadota</taxon>
        <taxon>Alphaproteobacteria</taxon>
        <taxon>Sphingomonadales</taxon>
        <taxon>Sphingomonadaceae</taxon>
        <taxon>Sphingomonas</taxon>
    </lineage>
</organism>
<keyword evidence="1 2" id="KW-0732">Signal</keyword>
<sequence>MTRTIRARSLRTRLLLSACFVALPTVAHAQNTTIAAGTTKTSNTNLDADDTLTVAAGGTIQVAGNRAVTINGASTGTGIVITNNGTIEGTPTSTTNGRAISGTGGAASGNTPAPVWERTITINNSGLIRGANDAIQITATAADSGVITINNSGTIVSTGATNTAGIGQASQGVEVTIPGAVLNLTNLAGGSISGNQGVLTSASATIVNAGTITGTGAVVQTGTDTNGQPVYSATQGEGVRANGTLVLTNEAGGVISGVYGVIGAGNSTIINRGTMSGGEGGLTTSTLTREAIRINLSATSTLNSVTLAAGSVTSAGTGSNASGNAVAIGGSPVAGTVNTLTIETGAVINGNISITTNANSTDILNLTGTGSQLLVNTSGVDTLNVQGGTWGITNSQTLRNGATISAGATLRYDDSGSSGGSIAGTIVNDGTLIQNRTSTVTNTGTISGSGGVQIVNTGQLTLFGQNSYSGDTVVSNGRLRSGMTDNSFSANSALIVTNLGVIDMTDTTTTPTIVDGQTVNVSTPVARNQTVANISGNGSIRTSSGSSGGAILTTGAGGGDTEFSGVISGLGGLTKVGSGTLTLSGANTASGQLSVTGGTVALTRWSGATSVTSGATLTGAARIYGVLSVDNGTLAPGSNGVGKLNVDGLVLSAGSLLAYDLAAPGTGDRIQVNGDLVLDGTLNINDVGGFGEGVYRLIDYSGALTDNGLVIGGVPAGANGSLMTIQTSVATQVNLIYGTPAATTIQFWDGTDNSGDGIAQGGSGSWTNSFPNWTDAAATNNSAWSGAFGVFGGTAGTVTVDDAILFTGAQFMTDGYEIADGTGTLSADSPLTNIRVDPGVTATISAGIGGSGGLVKNDAGTLILSGANGYAGATNVLGGTLVALNGSALPVTSNVNVAAAGTLDIRADQSVGGLNGAGSVLLGANLITGGLNANDSFSGIASGAGGLTKTGTGTLTLGGANAYLGATQVDAGTLQLDGSVAGAVNVASGATLSGSGSAGGIVTIADGAHLAAGGAGAGTLTTGGLVLSAGSALDMGLGAPNVAGVSDRIQVNGDLTLDGTLNVTDLGGFGVGVYRLIDYTGALTDNGLAIGALPAGSNVPHINLQTSIGNQVNLVYDNIVPEIQFWDGAGTSANGAIGGGSGSWSSARTNWTNANGAANDSWGGRFAVFQGAAGTVTVDGAISVTGMQFMTDGYVIAAGTGSLSLADAQTNIRVDPGVVATISAGIGGSGGINKLDTGTLILSGANSYAGATTVAGGILRAGVGGALPTGTNVTIAAGATLDLAASQTIAGLAGAGSVTLSGGSLTTGGGNTDTRYAGTISGSGGLTKAGSGVFTLAGANSYTGATNVSAGTLRLDGGSITGGGALSVASGATLDVNGGSLVAGTLSGAGRVLLGSGSLSAGGSANSSFTGVISGTGSLVKTGTGTLTLGAANTYSGGTTVTGGTLAAGIANAFGSGVLTVTAPGAVNLANFATTVGGLAGDGNIALGSAVLTVNSVNGSSYSGVLSGTGRLVKSGAGTLTLNGANTYTGSTTINEGLLVVNGSLAGTLTIGANGRLGGSGRTGSLSVTGTVAPGNSIGTLNVAGSLTFAAGSTYQVEVSPTGISDQIIATGTVTINGGSVSVLTGGATNFLPLTTYTILSGSSVTGTFGSVVTDLAFLTPSLVYSAASVQLRLLRNDVSLGAVAQTPNQVAVAAAVGARSSGEVFDAVIGLNAGDARNAFDQLSGEVFAAGMTVAGRDGHDTARELIGRIDGPRGQKRTAWIAGDLGQLKAGARDGLAGIESDRQVISGGIEVTGDTLRYGFSYRYAKNDLSLDARASDGKLVSNSAFAYFGYSWGGLRIAGGAGYSAHTLSTDRRIAFGGLTNHLTSDGDGHSYTSFGELAWMAPMGKNARVGPYVGASVSSASFDRVQEWGGAAALVAGKARSTTTLANYGVRGTATINGVTLSGDLGGRSYLGDPEARRLFKFVDTGNGFEASGARFGRTVVTGRIDASTNVGRFVLGMGVRGETGSGGSGVTARASAGFRF</sequence>
<proteinExistence type="predicted"/>
<dbReference type="InterPro" id="IPR012332">
    <property type="entry name" value="Autotransporter_pectin_lyase_C"/>
</dbReference>
<evidence type="ECO:0000313" key="5">
    <source>
        <dbReference type="Proteomes" id="UP000575241"/>
    </source>
</evidence>
<dbReference type="InterPro" id="IPR005546">
    <property type="entry name" value="Autotransporte_beta"/>
</dbReference>
<comment type="caution">
    <text evidence="4">The sequence shown here is derived from an EMBL/GenBank/DDBJ whole genome shotgun (WGS) entry which is preliminary data.</text>
</comment>
<dbReference type="RefSeq" id="WP_184161787.1">
    <property type="nucleotide sequence ID" value="NZ_JACHLN010000001.1"/>
</dbReference>
<dbReference type="InterPro" id="IPR036709">
    <property type="entry name" value="Autotransporte_beta_dom_sf"/>
</dbReference>
<evidence type="ECO:0000256" key="2">
    <source>
        <dbReference type="SAM" id="SignalP"/>
    </source>
</evidence>
<accession>A0A7W7NR41</accession>
<reference evidence="4 5" key="1">
    <citation type="submission" date="2020-08" db="EMBL/GenBank/DDBJ databases">
        <title>Functional genomics of gut bacteria from endangered species of beetles.</title>
        <authorList>
            <person name="Carlos-Shanley C."/>
        </authorList>
    </citation>
    <scope>NUCLEOTIDE SEQUENCE [LARGE SCALE GENOMIC DNA]</scope>
    <source>
        <strain evidence="4 5">S00224</strain>
    </source>
</reference>
<dbReference type="Proteomes" id="UP000575241">
    <property type="component" value="Unassembled WGS sequence"/>
</dbReference>
<dbReference type="SUPFAM" id="SSF51126">
    <property type="entry name" value="Pectin lyase-like"/>
    <property type="match status" value="5"/>
</dbReference>
<keyword evidence="5" id="KW-1185">Reference proteome</keyword>
<dbReference type="PANTHER" id="PTHR35037:SF3">
    <property type="entry name" value="C-TERMINAL REGION OF AIDA-LIKE PROTEIN"/>
    <property type="match status" value="1"/>
</dbReference>
<dbReference type="Pfam" id="PF12951">
    <property type="entry name" value="PATR"/>
    <property type="match status" value="8"/>
</dbReference>